<proteinExistence type="predicted"/>
<keyword evidence="1" id="KW-0812">Transmembrane</keyword>
<dbReference type="EMBL" id="KE124859">
    <property type="protein sequence ID" value="EPB76584.1"/>
    <property type="molecule type" value="Genomic_DNA"/>
</dbReference>
<dbReference type="AlphaFoldDB" id="A0A0D6LXL6"/>
<feature type="transmembrane region" description="Helical" evidence="1">
    <location>
        <begin position="13"/>
        <end position="35"/>
    </location>
</feature>
<evidence type="ECO:0000256" key="1">
    <source>
        <dbReference type="SAM" id="Phobius"/>
    </source>
</evidence>
<protein>
    <submittedName>
        <fullName evidence="2">Uncharacterized protein</fullName>
    </submittedName>
</protein>
<keyword evidence="1" id="KW-0472">Membrane</keyword>
<name>A0A0D6LXL6_9BILA</name>
<accession>A0A0D6LXL6</accession>
<keyword evidence="1" id="KW-1133">Transmembrane helix</keyword>
<gene>
    <name evidence="2" type="ORF">ANCCEY_04293</name>
</gene>
<evidence type="ECO:0000313" key="2">
    <source>
        <dbReference type="EMBL" id="EPB76584.1"/>
    </source>
</evidence>
<evidence type="ECO:0000313" key="3">
    <source>
        <dbReference type="Proteomes" id="UP000054495"/>
    </source>
</evidence>
<organism evidence="2 3">
    <name type="scientific">Ancylostoma ceylanicum</name>
    <dbReference type="NCBI Taxonomy" id="53326"/>
    <lineage>
        <taxon>Eukaryota</taxon>
        <taxon>Metazoa</taxon>
        <taxon>Ecdysozoa</taxon>
        <taxon>Nematoda</taxon>
        <taxon>Chromadorea</taxon>
        <taxon>Rhabditida</taxon>
        <taxon>Rhabditina</taxon>
        <taxon>Rhabditomorpha</taxon>
        <taxon>Strongyloidea</taxon>
        <taxon>Ancylostomatidae</taxon>
        <taxon>Ancylostomatinae</taxon>
        <taxon>Ancylostoma</taxon>
    </lineage>
</organism>
<reference evidence="2 3" key="1">
    <citation type="submission" date="2013-05" db="EMBL/GenBank/DDBJ databases">
        <title>Draft genome of the parasitic nematode Anyclostoma ceylanicum.</title>
        <authorList>
            <person name="Mitreva M."/>
        </authorList>
    </citation>
    <scope>NUCLEOTIDE SEQUENCE [LARGE SCALE GENOMIC DNA]</scope>
</reference>
<sequence length="117" mass="13786">MEMRGYLGAGVQYWLNLIVGVLSSLVTCIVFLPVFHKMKCTCLHEYFKHSVPKHTVRSDERNPAFAKLTQFCLKPCRRFLHDRKVETKSELFSRMTCQAVQSNKKMEKRNKWMSEQV</sequence>
<keyword evidence="3" id="KW-1185">Reference proteome</keyword>
<dbReference type="Proteomes" id="UP000054495">
    <property type="component" value="Unassembled WGS sequence"/>
</dbReference>